<dbReference type="Gene3D" id="1.20.120.450">
    <property type="entry name" value="dinb family like domain"/>
    <property type="match status" value="1"/>
</dbReference>
<evidence type="ECO:0000313" key="2">
    <source>
        <dbReference type="EMBL" id="SEM06749.1"/>
    </source>
</evidence>
<sequence>MEQSQLFIKIALHAWEMNIKRTTAIFDSLTDEQLLTEIAPGRNRGIYILGHLVAVHDMMLPLLDLGQRQYLQLDEAFISNPDKAIADLPSAQDLRAYWTNINQILREQFNKLTPEEWLQKHTMITDEDFAKEPHRNRLSVLLNRTNHNAYHQGQLAWAKNK</sequence>
<dbReference type="AlphaFoldDB" id="A0A1H7VD00"/>
<dbReference type="Pfam" id="PF12867">
    <property type="entry name" value="DinB_2"/>
    <property type="match status" value="1"/>
</dbReference>
<proteinExistence type="predicted"/>
<evidence type="ECO:0000259" key="1">
    <source>
        <dbReference type="Pfam" id="PF12867"/>
    </source>
</evidence>
<name>A0A1H7VD00_9BACT</name>
<keyword evidence="3" id="KW-1185">Reference proteome</keyword>
<dbReference type="InterPro" id="IPR034660">
    <property type="entry name" value="DinB/YfiT-like"/>
</dbReference>
<evidence type="ECO:0000313" key="3">
    <source>
        <dbReference type="Proteomes" id="UP000198984"/>
    </source>
</evidence>
<accession>A0A1H7VD00</accession>
<feature type="domain" description="DinB-like" evidence="1">
    <location>
        <begin position="15"/>
        <end position="155"/>
    </location>
</feature>
<dbReference type="OrthoDB" id="948294at2"/>
<protein>
    <submittedName>
        <fullName evidence="2">DinB superfamily protein</fullName>
    </submittedName>
</protein>
<reference evidence="2 3" key="1">
    <citation type="submission" date="2016-10" db="EMBL/GenBank/DDBJ databases">
        <authorList>
            <person name="de Groot N.N."/>
        </authorList>
    </citation>
    <scope>NUCLEOTIDE SEQUENCE [LARGE SCALE GENOMIC DNA]</scope>
    <source>
        <strain evidence="2 3">DSM 21039</strain>
    </source>
</reference>
<dbReference type="Proteomes" id="UP000198984">
    <property type="component" value="Unassembled WGS sequence"/>
</dbReference>
<organism evidence="2 3">
    <name type="scientific">Chitinophaga rupis</name>
    <dbReference type="NCBI Taxonomy" id="573321"/>
    <lineage>
        <taxon>Bacteria</taxon>
        <taxon>Pseudomonadati</taxon>
        <taxon>Bacteroidota</taxon>
        <taxon>Chitinophagia</taxon>
        <taxon>Chitinophagales</taxon>
        <taxon>Chitinophagaceae</taxon>
        <taxon>Chitinophaga</taxon>
    </lineage>
</organism>
<dbReference type="EMBL" id="FOBB01000003">
    <property type="protein sequence ID" value="SEM06749.1"/>
    <property type="molecule type" value="Genomic_DNA"/>
</dbReference>
<gene>
    <name evidence="2" type="ORF">SAMN04488505_103282</name>
</gene>
<dbReference type="InterPro" id="IPR024775">
    <property type="entry name" value="DinB-like"/>
</dbReference>
<dbReference type="SUPFAM" id="SSF109854">
    <property type="entry name" value="DinB/YfiT-like putative metalloenzymes"/>
    <property type="match status" value="1"/>
</dbReference>
<dbReference type="RefSeq" id="WP_089912788.1">
    <property type="nucleotide sequence ID" value="NZ_FOBB01000003.1"/>
</dbReference>